<comment type="caution">
    <text evidence="6">The sequence shown here is derived from an EMBL/GenBank/DDBJ whole genome shotgun (WGS) entry which is preliminary data.</text>
</comment>
<evidence type="ECO:0000256" key="3">
    <source>
        <dbReference type="ARBA" id="ARBA00022832"/>
    </source>
</evidence>
<dbReference type="InterPro" id="IPR029045">
    <property type="entry name" value="ClpP/crotonase-like_dom_sf"/>
</dbReference>
<dbReference type="PANTHER" id="PTHR43149">
    <property type="entry name" value="ENOYL-COA HYDRATASE"/>
    <property type="match status" value="1"/>
</dbReference>
<dbReference type="RefSeq" id="WP_164210920.1">
    <property type="nucleotide sequence ID" value="NZ_JAAGSC010000040.1"/>
</dbReference>
<evidence type="ECO:0000313" key="6">
    <source>
        <dbReference type="EMBL" id="NDY95515.1"/>
    </source>
</evidence>
<dbReference type="InterPro" id="IPR014748">
    <property type="entry name" value="Enoyl-CoA_hydra_C"/>
</dbReference>
<keyword evidence="7" id="KW-1185">Reference proteome</keyword>
<evidence type="ECO:0000256" key="4">
    <source>
        <dbReference type="ARBA" id="ARBA00023098"/>
    </source>
</evidence>
<evidence type="ECO:0000256" key="2">
    <source>
        <dbReference type="ARBA" id="ARBA00005254"/>
    </source>
</evidence>
<evidence type="ECO:0000256" key="5">
    <source>
        <dbReference type="ARBA" id="ARBA00023235"/>
    </source>
</evidence>
<dbReference type="GO" id="GO:0006631">
    <property type="term" value="P:fatty acid metabolic process"/>
    <property type="evidence" value="ECO:0007669"/>
    <property type="project" value="UniProtKB-KW"/>
</dbReference>
<organism evidence="6 7">
    <name type="scientific">Wenzhouxiangella limi</name>
    <dbReference type="NCBI Taxonomy" id="2707351"/>
    <lineage>
        <taxon>Bacteria</taxon>
        <taxon>Pseudomonadati</taxon>
        <taxon>Pseudomonadota</taxon>
        <taxon>Gammaproteobacteria</taxon>
        <taxon>Chromatiales</taxon>
        <taxon>Wenzhouxiangellaceae</taxon>
        <taxon>Wenzhouxiangella</taxon>
    </lineage>
</organism>
<dbReference type="InterPro" id="IPR045002">
    <property type="entry name" value="Ech1-like"/>
</dbReference>
<name>A0A845V6C4_9GAMM</name>
<dbReference type="Gene3D" id="3.90.226.10">
    <property type="entry name" value="2-enoyl-CoA Hydratase, Chain A, domain 1"/>
    <property type="match status" value="1"/>
</dbReference>
<dbReference type="GO" id="GO:0016853">
    <property type="term" value="F:isomerase activity"/>
    <property type="evidence" value="ECO:0007669"/>
    <property type="project" value="UniProtKB-KW"/>
</dbReference>
<dbReference type="AlphaFoldDB" id="A0A845V6C4"/>
<comment type="pathway">
    <text evidence="1">Lipid metabolism; fatty acid beta-oxidation.</text>
</comment>
<keyword evidence="4" id="KW-0443">Lipid metabolism</keyword>
<gene>
    <name evidence="6" type="ORF">G3I74_07240</name>
</gene>
<keyword evidence="3" id="KW-0276">Fatty acid metabolism</keyword>
<dbReference type="Pfam" id="PF00378">
    <property type="entry name" value="ECH_1"/>
    <property type="match status" value="1"/>
</dbReference>
<dbReference type="Gene3D" id="1.10.12.10">
    <property type="entry name" value="Lyase 2-enoyl-coa Hydratase, Chain A, domain 2"/>
    <property type="match status" value="1"/>
</dbReference>
<dbReference type="PANTHER" id="PTHR43149:SF1">
    <property type="entry name" value="DELTA(3,5)-DELTA(2,4)-DIENOYL-COA ISOMERASE, MITOCHONDRIAL"/>
    <property type="match status" value="1"/>
</dbReference>
<protein>
    <recommendedName>
        <fullName evidence="8">Enoyl-CoA hydratase</fullName>
    </recommendedName>
</protein>
<accession>A0A845V6C4</accession>
<keyword evidence="5" id="KW-0413">Isomerase</keyword>
<sequence length="112" mass="12888">MCLRELLPLDQAVELTLTGRQFDAQEALDKHLITRIDDDPLNAALALAETIAVHSPDAVAAAKRLFQQTRVLSERRALRRERWLQLKVLLGSNQREAMKARMEKRTPRFKSR</sequence>
<dbReference type="SUPFAM" id="SSF52096">
    <property type="entry name" value="ClpP/crotonase"/>
    <property type="match status" value="1"/>
</dbReference>
<proteinExistence type="inferred from homology"/>
<evidence type="ECO:0000256" key="1">
    <source>
        <dbReference type="ARBA" id="ARBA00005005"/>
    </source>
</evidence>
<reference evidence="6 7" key="1">
    <citation type="submission" date="2020-02" db="EMBL/GenBank/DDBJ databases">
        <authorList>
            <person name="Zhang X.-Y."/>
        </authorList>
    </citation>
    <scope>NUCLEOTIDE SEQUENCE [LARGE SCALE GENOMIC DNA]</scope>
    <source>
        <strain evidence="6 7">C33</strain>
    </source>
</reference>
<dbReference type="InterPro" id="IPR001753">
    <property type="entry name" value="Enoyl-CoA_hydra/iso"/>
</dbReference>
<dbReference type="EMBL" id="JAAGSC010000040">
    <property type="protein sequence ID" value="NDY95515.1"/>
    <property type="molecule type" value="Genomic_DNA"/>
</dbReference>
<evidence type="ECO:0000313" key="7">
    <source>
        <dbReference type="Proteomes" id="UP000484885"/>
    </source>
</evidence>
<comment type="similarity">
    <text evidence="2">Belongs to the enoyl-CoA hydratase/isomerase family.</text>
</comment>
<dbReference type="Proteomes" id="UP000484885">
    <property type="component" value="Unassembled WGS sequence"/>
</dbReference>
<evidence type="ECO:0008006" key="8">
    <source>
        <dbReference type="Google" id="ProtNLM"/>
    </source>
</evidence>